<name>A0ABM2XN52_MESAU</name>
<dbReference type="PANTHER" id="PTHR33589">
    <property type="entry name" value="OS11G0524900 PROTEIN"/>
    <property type="match status" value="1"/>
</dbReference>
<dbReference type="GeneID" id="121141258"/>
<dbReference type="SUPFAM" id="SSF51101">
    <property type="entry name" value="Mannose-binding lectins"/>
    <property type="match status" value="1"/>
</dbReference>
<dbReference type="PANTHER" id="PTHR33589:SF1">
    <property type="entry name" value="ZYMOGEN GRANULE PROTEIN 16 HOMOLOG B"/>
    <property type="match status" value="1"/>
</dbReference>
<feature type="signal peptide" evidence="3">
    <location>
        <begin position="1"/>
        <end position="22"/>
    </location>
</feature>
<feature type="chain" id="PRO_5046179009" evidence="3">
    <location>
        <begin position="23"/>
        <end position="164"/>
    </location>
</feature>
<dbReference type="Gene3D" id="2.100.10.30">
    <property type="entry name" value="Jacalin-like lectin domain"/>
    <property type="match status" value="1"/>
</dbReference>
<dbReference type="InterPro" id="IPR052321">
    <property type="entry name" value="PolyBind_ProtTraffic"/>
</dbReference>
<gene>
    <name evidence="6" type="primary">LOC121141258</name>
</gene>
<dbReference type="InterPro" id="IPR001229">
    <property type="entry name" value="Jacalin-like_lectin_dom"/>
</dbReference>
<evidence type="ECO:0000259" key="4">
    <source>
        <dbReference type="PROSITE" id="PS51752"/>
    </source>
</evidence>
<reference evidence="6" key="1">
    <citation type="submission" date="2025-08" db="UniProtKB">
        <authorList>
            <consortium name="RefSeq"/>
        </authorList>
    </citation>
    <scope>IDENTIFICATION</scope>
    <source>
        <tissue evidence="6">Liver</tissue>
    </source>
</reference>
<dbReference type="RefSeq" id="XP_040604149.1">
    <property type="nucleotide sequence ID" value="XM_040748215.1"/>
</dbReference>
<organism evidence="5 6">
    <name type="scientific">Mesocricetus auratus</name>
    <name type="common">Golden hamster</name>
    <dbReference type="NCBI Taxonomy" id="10036"/>
    <lineage>
        <taxon>Eukaryota</taxon>
        <taxon>Metazoa</taxon>
        <taxon>Chordata</taxon>
        <taxon>Craniata</taxon>
        <taxon>Vertebrata</taxon>
        <taxon>Euteleostomi</taxon>
        <taxon>Mammalia</taxon>
        <taxon>Eutheria</taxon>
        <taxon>Euarchontoglires</taxon>
        <taxon>Glires</taxon>
        <taxon>Rodentia</taxon>
        <taxon>Myomorpha</taxon>
        <taxon>Muroidea</taxon>
        <taxon>Cricetidae</taxon>
        <taxon>Cricetinae</taxon>
        <taxon>Mesocricetus</taxon>
    </lineage>
</organism>
<accession>A0ABM2XN52</accession>
<dbReference type="Pfam" id="PF01419">
    <property type="entry name" value="Jacalin"/>
    <property type="match status" value="1"/>
</dbReference>
<evidence type="ECO:0000256" key="3">
    <source>
        <dbReference type="SAM" id="SignalP"/>
    </source>
</evidence>
<proteinExistence type="predicted"/>
<evidence type="ECO:0000313" key="6">
    <source>
        <dbReference type="RefSeq" id="XP_040604149.1"/>
    </source>
</evidence>
<sequence>MFQPHAMLLLLILAVLGTPAFSTETYYGTKTGTHFCTSVPEGQNLTGIRMYVRNSNIMGMQMQHGGNWGLLYGYSDGNPLELILGDDESVMSVYGTYGYYIQQLILSTTRPRDMYFGNTRAKNEFADSPQNPSHELLGFCGYYVRGGLRAVLPKWGSPGGSCKE</sequence>
<protein>
    <submittedName>
        <fullName evidence="6">Zymogen granule protein 16 homolog B-like</fullName>
    </submittedName>
</protein>
<evidence type="ECO:0000313" key="5">
    <source>
        <dbReference type="Proteomes" id="UP000886700"/>
    </source>
</evidence>
<evidence type="ECO:0000256" key="1">
    <source>
        <dbReference type="ARBA" id="ARBA00022729"/>
    </source>
</evidence>
<keyword evidence="2" id="KW-0430">Lectin</keyword>
<keyword evidence="1 3" id="KW-0732">Signal</keyword>
<keyword evidence="5" id="KW-1185">Reference proteome</keyword>
<dbReference type="Proteomes" id="UP000886700">
    <property type="component" value="Unplaced"/>
</dbReference>
<dbReference type="PROSITE" id="PS51752">
    <property type="entry name" value="JACALIN_LECTIN"/>
    <property type="match status" value="1"/>
</dbReference>
<feature type="domain" description="Jacalin-type lectin" evidence="4">
    <location>
        <begin position="20"/>
        <end position="157"/>
    </location>
</feature>
<dbReference type="InterPro" id="IPR036404">
    <property type="entry name" value="Jacalin-like_lectin_dom_sf"/>
</dbReference>
<evidence type="ECO:0000256" key="2">
    <source>
        <dbReference type="ARBA" id="ARBA00022734"/>
    </source>
</evidence>
<dbReference type="SMART" id="SM00915">
    <property type="entry name" value="Jacalin"/>
    <property type="match status" value="1"/>
</dbReference>